<comment type="caution">
    <text evidence="2">The sequence shown here is derived from an EMBL/GenBank/DDBJ whole genome shotgun (WGS) entry which is preliminary data.</text>
</comment>
<feature type="compositionally biased region" description="Low complexity" evidence="1">
    <location>
        <begin position="358"/>
        <end position="367"/>
    </location>
</feature>
<feature type="compositionally biased region" description="Gly residues" evidence="1">
    <location>
        <begin position="368"/>
        <end position="378"/>
    </location>
</feature>
<dbReference type="AlphaFoldDB" id="A0A3D9UJJ0"/>
<dbReference type="OrthoDB" id="143710at2"/>
<evidence type="ECO:0000256" key="1">
    <source>
        <dbReference type="SAM" id="MobiDB-lite"/>
    </source>
</evidence>
<evidence type="ECO:0000313" key="2">
    <source>
        <dbReference type="EMBL" id="REF29612.1"/>
    </source>
</evidence>
<protein>
    <submittedName>
        <fullName evidence="2">Putative membrane protein DUF2207</fullName>
    </submittedName>
</protein>
<organism evidence="2 3">
    <name type="scientific">Calidifontibacter indicus</name>
    <dbReference type="NCBI Taxonomy" id="419650"/>
    <lineage>
        <taxon>Bacteria</taxon>
        <taxon>Bacillati</taxon>
        <taxon>Actinomycetota</taxon>
        <taxon>Actinomycetes</taxon>
        <taxon>Micrococcales</taxon>
        <taxon>Dermacoccaceae</taxon>
        <taxon>Calidifontibacter</taxon>
    </lineage>
</organism>
<keyword evidence="3" id="KW-1185">Reference proteome</keyword>
<dbReference type="EMBL" id="QTUA01000001">
    <property type="protein sequence ID" value="REF29612.1"/>
    <property type="molecule type" value="Genomic_DNA"/>
</dbReference>
<feature type="region of interest" description="Disordered" evidence="1">
    <location>
        <begin position="358"/>
        <end position="378"/>
    </location>
</feature>
<dbReference type="Proteomes" id="UP000256253">
    <property type="component" value="Unassembled WGS sequence"/>
</dbReference>
<reference evidence="2 3" key="1">
    <citation type="submission" date="2018-08" db="EMBL/GenBank/DDBJ databases">
        <title>Sequencing the genomes of 1000 actinobacteria strains.</title>
        <authorList>
            <person name="Klenk H.-P."/>
        </authorList>
    </citation>
    <scope>NUCLEOTIDE SEQUENCE [LARGE SCALE GENOMIC DNA]</scope>
    <source>
        <strain evidence="2 3">DSM 22967</strain>
    </source>
</reference>
<dbReference type="RefSeq" id="WP_115921704.1">
    <property type="nucleotide sequence ID" value="NZ_QTUA01000001.1"/>
</dbReference>
<name>A0A3D9UJJ0_9MICO</name>
<accession>A0A3D9UJJ0</accession>
<evidence type="ECO:0000313" key="3">
    <source>
        <dbReference type="Proteomes" id="UP000256253"/>
    </source>
</evidence>
<gene>
    <name evidence="2" type="ORF">DFJ65_0566</name>
</gene>
<proteinExistence type="predicted"/>
<sequence length="378" mass="38724">MEWLVGLIVLAVVVIVGMAIRTAVSNGRELTAFDGVAPGIIPANPNAHPTTKVKARELLPDPPPPRFNPPELLMPWMAGSVLPRGIGGRDVGALLVDLAVAGYLRIDKDPAASAKRKKEKSDWILTRTAKPVSHLTGAPSDMMMLVFPQGQPGEATGMDAVRRRGSGTAGREVRAAILTDTTQTLGFAPTQDHAVRTALRAQTGQFHQYLRTAEAVQIRVDEAASIFSRYLPWAIALGEAEHWAAVFRDVAQSLGDGGFTATDAAVLSSWGNDLAWFGGFDASGFDVGGFDAGALGAGAIDLGGIGNLGTDFTSFSDSIGSFGDSISDVGSSFDSFSGDFGGSSGGDGGGSSWSCGSSSSCSSSCGSSCGGGGGCGSS</sequence>